<accession>A0A195E1Y5</accession>
<protein>
    <submittedName>
        <fullName evidence="2">Uncharacterized protein</fullName>
    </submittedName>
</protein>
<sequence length="185" mass="20171">MSVLLVDSTENVLAAAAILREFAERCLPLDNDGHNTSVCRVSSHRTCKRYGIGHKTHPGPVRVVEDQRGVRGMLLKASWETWLTPRDFGDNDVIANNVMQLEGCSRSLSKPDFSPSSNSVGWWNASFFVVIWCARRGKTDSLRSHATATTVVRISAGCACHRHPSVQEGREGGQADKMVPGGLPG</sequence>
<dbReference type="AlphaFoldDB" id="A0A195E1Y5"/>
<organism evidence="2 3">
    <name type="scientific">Trachymyrmex cornetzi</name>
    <dbReference type="NCBI Taxonomy" id="471704"/>
    <lineage>
        <taxon>Eukaryota</taxon>
        <taxon>Metazoa</taxon>
        <taxon>Ecdysozoa</taxon>
        <taxon>Arthropoda</taxon>
        <taxon>Hexapoda</taxon>
        <taxon>Insecta</taxon>
        <taxon>Pterygota</taxon>
        <taxon>Neoptera</taxon>
        <taxon>Endopterygota</taxon>
        <taxon>Hymenoptera</taxon>
        <taxon>Apocrita</taxon>
        <taxon>Aculeata</taxon>
        <taxon>Formicoidea</taxon>
        <taxon>Formicidae</taxon>
        <taxon>Myrmicinae</taxon>
        <taxon>Trachymyrmex</taxon>
    </lineage>
</organism>
<dbReference type="Proteomes" id="UP000078492">
    <property type="component" value="Unassembled WGS sequence"/>
</dbReference>
<evidence type="ECO:0000313" key="3">
    <source>
        <dbReference type="Proteomes" id="UP000078492"/>
    </source>
</evidence>
<gene>
    <name evidence="2" type="ORF">ALC57_08757</name>
</gene>
<proteinExistence type="predicted"/>
<evidence type="ECO:0000256" key="1">
    <source>
        <dbReference type="SAM" id="MobiDB-lite"/>
    </source>
</evidence>
<keyword evidence="3" id="KW-1185">Reference proteome</keyword>
<evidence type="ECO:0000313" key="2">
    <source>
        <dbReference type="EMBL" id="KYN18914.1"/>
    </source>
</evidence>
<reference evidence="2 3" key="1">
    <citation type="submission" date="2015-09" db="EMBL/GenBank/DDBJ databases">
        <title>Trachymyrmex cornetzi WGS genome.</title>
        <authorList>
            <person name="Nygaard S."/>
            <person name="Hu H."/>
            <person name="Boomsma J."/>
            <person name="Zhang G."/>
        </authorList>
    </citation>
    <scope>NUCLEOTIDE SEQUENCE [LARGE SCALE GENOMIC DNA]</scope>
    <source>
        <strain evidence="2">Tcor2-1</strain>
        <tissue evidence="2">Whole body</tissue>
    </source>
</reference>
<name>A0A195E1Y5_9HYME</name>
<feature type="region of interest" description="Disordered" evidence="1">
    <location>
        <begin position="163"/>
        <end position="185"/>
    </location>
</feature>
<dbReference type="EMBL" id="KQ979824">
    <property type="protein sequence ID" value="KYN18914.1"/>
    <property type="molecule type" value="Genomic_DNA"/>
</dbReference>